<evidence type="ECO:0000256" key="1">
    <source>
        <dbReference type="RuleBase" id="RU367089"/>
    </source>
</evidence>
<gene>
    <name evidence="2" type="ORF">CGOC_LOCUS1325</name>
</gene>
<protein>
    <recommendedName>
        <fullName evidence="1">Pecanex-like protein</fullName>
    </recommendedName>
</protein>
<dbReference type="GO" id="GO:0005783">
    <property type="term" value="C:endoplasmic reticulum"/>
    <property type="evidence" value="ECO:0007669"/>
    <property type="project" value="TreeGrafter"/>
</dbReference>
<reference evidence="2 3" key="1">
    <citation type="submission" date="2018-11" db="EMBL/GenBank/DDBJ databases">
        <authorList>
            <consortium name="Pathogen Informatics"/>
        </authorList>
    </citation>
    <scope>NUCLEOTIDE SEQUENCE [LARGE SCALE GENOMIC DNA]</scope>
</reference>
<dbReference type="OrthoDB" id="10037631at2759"/>
<accession>A0A3P6RWK4</accession>
<evidence type="ECO:0000313" key="2">
    <source>
        <dbReference type="EMBL" id="VDK48624.1"/>
    </source>
</evidence>
<comment type="subcellular location">
    <subcellularLocation>
        <location evidence="1">Membrane</location>
        <topology evidence="1">Multi-pass membrane protein</topology>
    </subcellularLocation>
</comment>
<organism evidence="2 3">
    <name type="scientific">Cylicostephanus goldi</name>
    <name type="common">Nematode worm</name>
    <dbReference type="NCBI Taxonomy" id="71465"/>
    <lineage>
        <taxon>Eukaryota</taxon>
        <taxon>Metazoa</taxon>
        <taxon>Ecdysozoa</taxon>
        <taxon>Nematoda</taxon>
        <taxon>Chromadorea</taxon>
        <taxon>Rhabditida</taxon>
        <taxon>Rhabditina</taxon>
        <taxon>Rhabditomorpha</taxon>
        <taxon>Strongyloidea</taxon>
        <taxon>Strongylidae</taxon>
        <taxon>Cylicostephanus</taxon>
    </lineage>
</organism>
<keyword evidence="3" id="KW-1185">Reference proteome</keyword>
<dbReference type="AlphaFoldDB" id="A0A3P6RWK4"/>
<dbReference type="GO" id="GO:0016020">
    <property type="term" value="C:membrane"/>
    <property type="evidence" value="ECO:0007669"/>
    <property type="project" value="UniProtKB-SubCell"/>
</dbReference>
<dbReference type="PANTHER" id="PTHR12372:SF7">
    <property type="entry name" value="PROTEIN PECANEX"/>
    <property type="match status" value="1"/>
</dbReference>
<evidence type="ECO:0000313" key="3">
    <source>
        <dbReference type="Proteomes" id="UP000271889"/>
    </source>
</evidence>
<dbReference type="PANTHER" id="PTHR12372">
    <property type="entry name" value="PECANEX"/>
    <property type="match status" value="1"/>
</dbReference>
<name>A0A3P6RWK4_CYLGO</name>
<dbReference type="EMBL" id="UYRV01002401">
    <property type="protein sequence ID" value="VDK48624.1"/>
    <property type="molecule type" value="Genomic_DNA"/>
</dbReference>
<comment type="similarity">
    <text evidence="1">Belongs to the pecanex family.</text>
</comment>
<dbReference type="InterPro" id="IPR039797">
    <property type="entry name" value="Pecanex"/>
</dbReference>
<proteinExistence type="inferred from homology"/>
<dbReference type="GO" id="GO:0007029">
    <property type="term" value="P:endoplasmic reticulum organization"/>
    <property type="evidence" value="ECO:0007669"/>
    <property type="project" value="TreeGrafter"/>
</dbReference>
<sequence>MECSCFFIASYARPVKFWERGYNTRHNDASNTAMAWQVDREVRDDSNLNAVFYEHLTRSLQKSLAGDLQMGRWATSVQPGDYFILTSFYLNCLVHIIEVGNGFVTFQLRGLEFRGTFCHQREVITFSF</sequence>
<dbReference type="Proteomes" id="UP000271889">
    <property type="component" value="Unassembled WGS sequence"/>
</dbReference>